<dbReference type="InterPro" id="IPR011009">
    <property type="entry name" value="Kinase-like_dom_sf"/>
</dbReference>
<evidence type="ECO:0000313" key="2">
    <source>
        <dbReference type="Proteomes" id="UP001185012"/>
    </source>
</evidence>
<comment type="caution">
    <text evidence="1">The sequence shown here is derived from an EMBL/GenBank/DDBJ whole genome shotgun (WGS) entry which is preliminary data.</text>
</comment>
<evidence type="ECO:0008006" key="3">
    <source>
        <dbReference type="Google" id="ProtNLM"/>
    </source>
</evidence>
<dbReference type="EMBL" id="JAVDQG010000009">
    <property type="protein sequence ID" value="MDR6227412.1"/>
    <property type="molecule type" value="Genomic_DNA"/>
</dbReference>
<protein>
    <recommendedName>
        <fullName evidence="3">Serine/threonine protein kinase</fullName>
    </recommendedName>
</protein>
<sequence length="227" mass="25937">MSWEQITSLVNRIDLESSPGNHPVVPRMVPEPLEIVGVGTDAAVVRHPDRWDTVFKVYAPGREQAWADEQKVYKRLGESPWFPVMKGGGPGFLVLSHEKGPTLYDCLTEGIPIPSGVVDEVEEARRFVREKGLNPRDIHLKNVLLQNGHAKLVDVSEYLKPGEDGRWDYLVQAYHRFYPLIRGKRIPEDVLEGIKQTYRECGNHPLSMVEWKRRFFTLLSQTDHSSP</sequence>
<name>A0ABU1IRJ0_9BACL</name>
<reference evidence="1 2" key="1">
    <citation type="submission" date="2023-07" db="EMBL/GenBank/DDBJ databases">
        <title>Genomic Encyclopedia of Type Strains, Phase IV (KMG-IV): sequencing the most valuable type-strain genomes for metagenomic binning, comparative biology and taxonomic classification.</title>
        <authorList>
            <person name="Goeker M."/>
        </authorList>
    </citation>
    <scope>NUCLEOTIDE SEQUENCE [LARGE SCALE GENOMIC DNA]</scope>
    <source>
        <strain evidence="1 2">DSM 45903</strain>
    </source>
</reference>
<dbReference type="SUPFAM" id="SSF56112">
    <property type="entry name" value="Protein kinase-like (PK-like)"/>
    <property type="match status" value="1"/>
</dbReference>
<proteinExistence type="predicted"/>
<accession>A0ABU1IRJ0</accession>
<evidence type="ECO:0000313" key="1">
    <source>
        <dbReference type="EMBL" id="MDR6227412.1"/>
    </source>
</evidence>
<gene>
    <name evidence="1" type="ORF">JOE21_003427</name>
</gene>
<dbReference type="Proteomes" id="UP001185012">
    <property type="component" value="Unassembled WGS sequence"/>
</dbReference>
<dbReference type="RefSeq" id="WP_309868440.1">
    <property type="nucleotide sequence ID" value="NZ_JAVDQG010000009.1"/>
</dbReference>
<keyword evidence="2" id="KW-1185">Reference proteome</keyword>
<organism evidence="1 2">
    <name type="scientific">Desmospora profundinema</name>
    <dbReference type="NCBI Taxonomy" id="1571184"/>
    <lineage>
        <taxon>Bacteria</taxon>
        <taxon>Bacillati</taxon>
        <taxon>Bacillota</taxon>
        <taxon>Bacilli</taxon>
        <taxon>Bacillales</taxon>
        <taxon>Thermoactinomycetaceae</taxon>
        <taxon>Desmospora</taxon>
    </lineage>
</organism>